<dbReference type="InterPro" id="IPR013536">
    <property type="entry name" value="WLM_dom"/>
</dbReference>
<dbReference type="InterPro" id="IPR036339">
    <property type="entry name" value="PUB-like_dom_sf"/>
</dbReference>
<feature type="region of interest" description="Disordered" evidence="1">
    <location>
        <begin position="445"/>
        <end position="469"/>
    </location>
</feature>
<organism evidence="3 4">
    <name type="scientific">Senna tora</name>
    <dbReference type="NCBI Taxonomy" id="362788"/>
    <lineage>
        <taxon>Eukaryota</taxon>
        <taxon>Viridiplantae</taxon>
        <taxon>Streptophyta</taxon>
        <taxon>Embryophyta</taxon>
        <taxon>Tracheophyta</taxon>
        <taxon>Spermatophyta</taxon>
        <taxon>Magnoliopsida</taxon>
        <taxon>eudicotyledons</taxon>
        <taxon>Gunneridae</taxon>
        <taxon>Pentapetalae</taxon>
        <taxon>rosids</taxon>
        <taxon>fabids</taxon>
        <taxon>Fabales</taxon>
        <taxon>Fabaceae</taxon>
        <taxon>Caesalpinioideae</taxon>
        <taxon>Cassia clade</taxon>
        <taxon>Senna</taxon>
    </lineage>
</organism>
<sequence length="592" mass="66010">METLPSLHRISVTWRGKKFVVEMSSGATVKELGEELQKLTNIQEDTMRLIIPQVSKKTSKLVSPFSTEHAFLSLGEASITEAKSIKMMGVSTNEVEQVLQDAKANLRIAGFEDEEKRLRQRSSYGPHFPLKLPQGPYIFSEFQTLEIPGLKLNPPPYEALKRMHMLAADPGIVAVMNKHHWRVGIMTEMAPIGYVGVSPKCILGFNKNHGEEISLRLRTDDLKGFRKYESIKKTLLHELAHMVYSEHDANFYALDKQLNQEAASLDWTRSASHTLSGVRSTNYDDDDFVRGSSNIPQKLGGNRLNQSIYARASSVVAAYDRMTNAYANKAGGSEEIIDIDMTIHDEKGPNNQLDSNDHLTNVMKDEPDPDDSDCVEAFSSDVCSGITDNNELEAEKNNLIYKNIMVSDSVGPVMTIDVGHEVIESRDSEESAHDKPNAVALAEPDPDEEIVPPHELSTIPTDEPDPDDQELQRINDPVTVVCNRLQKALQLLRAEVGPLQTASVLQTLLKIIRNIIEHPEETKFKKLRKANPVIKSNVVNNKAALEILLLVGFKEDVILDELGKTEAYLVLQRNDPGLLWLAKSSLESCSNL</sequence>
<evidence type="ECO:0000313" key="4">
    <source>
        <dbReference type="Proteomes" id="UP000634136"/>
    </source>
</evidence>
<dbReference type="Pfam" id="PF08325">
    <property type="entry name" value="WLM"/>
    <property type="match status" value="1"/>
</dbReference>
<dbReference type="SUPFAM" id="SSF54236">
    <property type="entry name" value="Ubiquitin-like"/>
    <property type="match status" value="1"/>
</dbReference>
<dbReference type="Gene3D" id="1.20.58.2190">
    <property type="match status" value="1"/>
</dbReference>
<dbReference type="Pfam" id="PF09409">
    <property type="entry name" value="PUB"/>
    <property type="match status" value="1"/>
</dbReference>
<dbReference type="SUPFAM" id="SSF143503">
    <property type="entry name" value="PUG domain-like"/>
    <property type="match status" value="1"/>
</dbReference>
<evidence type="ECO:0000259" key="2">
    <source>
        <dbReference type="PROSITE" id="PS51397"/>
    </source>
</evidence>
<accession>A0A834TS16</accession>
<reference evidence="3" key="1">
    <citation type="submission" date="2020-09" db="EMBL/GenBank/DDBJ databases">
        <title>Genome-Enabled Discovery of Anthraquinone Biosynthesis in Senna tora.</title>
        <authorList>
            <person name="Kang S.-H."/>
            <person name="Pandey R.P."/>
            <person name="Lee C.-M."/>
            <person name="Sim J.-S."/>
            <person name="Jeong J.-T."/>
            <person name="Choi B.-S."/>
            <person name="Jung M."/>
            <person name="Ginzburg D."/>
            <person name="Zhao K."/>
            <person name="Won S.Y."/>
            <person name="Oh T.-J."/>
            <person name="Yu Y."/>
            <person name="Kim N.-H."/>
            <person name="Lee O.R."/>
            <person name="Lee T.-H."/>
            <person name="Bashyal P."/>
            <person name="Kim T.-S."/>
            <person name="Lee W.-H."/>
            <person name="Kawkins C."/>
            <person name="Kim C.-K."/>
            <person name="Kim J.S."/>
            <person name="Ahn B.O."/>
            <person name="Rhee S.Y."/>
            <person name="Sohng J.K."/>
        </authorList>
    </citation>
    <scope>NUCLEOTIDE SEQUENCE</scope>
    <source>
        <tissue evidence="3">Leaf</tissue>
    </source>
</reference>
<protein>
    <recommendedName>
        <fullName evidence="2">WLM domain-containing protein</fullName>
    </recommendedName>
</protein>
<gene>
    <name evidence="3" type="ORF">G2W53_018562</name>
</gene>
<dbReference type="PANTHER" id="PTHR47796">
    <property type="entry name" value="ZINC METALLOPROTEINASE-LIKE PROTEIN"/>
    <property type="match status" value="1"/>
</dbReference>
<dbReference type="AlphaFoldDB" id="A0A834TS16"/>
<dbReference type="InterPro" id="IPR029071">
    <property type="entry name" value="Ubiquitin-like_domsf"/>
</dbReference>
<dbReference type="OrthoDB" id="49605at2759"/>
<dbReference type="SMART" id="SM00580">
    <property type="entry name" value="PUG"/>
    <property type="match status" value="1"/>
</dbReference>
<name>A0A834TS16_9FABA</name>
<evidence type="ECO:0000256" key="1">
    <source>
        <dbReference type="SAM" id="MobiDB-lite"/>
    </source>
</evidence>
<dbReference type="PANTHER" id="PTHR47796:SF1">
    <property type="entry name" value="OS08G0500800 PROTEIN"/>
    <property type="match status" value="1"/>
</dbReference>
<dbReference type="InterPro" id="IPR018997">
    <property type="entry name" value="PUB_domain"/>
</dbReference>
<comment type="caution">
    <text evidence="3">The sequence shown here is derived from an EMBL/GenBank/DDBJ whole genome shotgun (WGS) entry which is preliminary data.</text>
</comment>
<dbReference type="CDD" id="cd10463">
    <property type="entry name" value="PUB_WLM"/>
    <property type="match status" value="1"/>
</dbReference>
<proteinExistence type="predicted"/>
<keyword evidence="4" id="KW-1185">Reference proteome</keyword>
<evidence type="ECO:0000313" key="3">
    <source>
        <dbReference type="EMBL" id="KAF7827398.1"/>
    </source>
</evidence>
<dbReference type="Gene3D" id="3.10.20.90">
    <property type="entry name" value="Phosphatidylinositol 3-kinase Catalytic Subunit, Chain A, domain 1"/>
    <property type="match status" value="1"/>
</dbReference>
<dbReference type="Proteomes" id="UP000634136">
    <property type="component" value="Unassembled WGS sequence"/>
</dbReference>
<feature type="domain" description="WLM" evidence="2">
    <location>
        <begin position="135"/>
        <end position="323"/>
    </location>
</feature>
<dbReference type="PROSITE" id="PS51397">
    <property type="entry name" value="WLM"/>
    <property type="match status" value="1"/>
</dbReference>
<dbReference type="EMBL" id="JAAIUW010000006">
    <property type="protein sequence ID" value="KAF7827398.1"/>
    <property type="molecule type" value="Genomic_DNA"/>
</dbReference>